<evidence type="ECO:0000256" key="9">
    <source>
        <dbReference type="SAM" id="Phobius"/>
    </source>
</evidence>
<evidence type="ECO:0000259" key="10">
    <source>
        <dbReference type="PROSITE" id="PS50011"/>
    </source>
</evidence>
<keyword evidence="6 7" id="KW-0067">ATP-binding</keyword>
<evidence type="ECO:0000313" key="11">
    <source>
        <dbReference type="EMBL" id="MBF4163436.1"/>
    </source>
</evidence>
<dbReference type="Proteomes" id="UP000656804">
    <property type="component" value="Unassembled WGS sequence"/>
</dbReference>
<feature type="binding site" evidence="7">
    <location>
        <position position="35"/>
    </location>
    <ligand>
        <name>ATP</name>
        <dbReference type="ChEBI" id="CHEBI:30616"/>
    </ligand>
</feature>
<dbReference type="Gene3D" id="3.30.200.20">
    <property type="entry name" value="Phosphorylase Kinase, domain 1"/>
    <property type="match status" value="1"/>
</dbReference>
<dbReference type="AlphaFoldDB" id="A0A930V0H1"/>
<keyword evidence="4 7" id="KW-0547">Nucleotide-binding</keyword>
<name>A0A930V0H1_9ACTN</name>
<keyword evidence="11" id="KW-0723">Serine/threonine-protein kinase</keyword>
<dbReference type="EMBL" id="JADIVZ010000011">
    <property type="protein sequence ID" value="MBF4163436.1"/>
    <property type="molecule type" value="Genomic_DNA"/>
</dbReference>
<keyword evidence="9" id="KW-1133">Transmembrane helix</keyword>
<evidence type="ECO:0000256" key="6">
    <source>
        <dbReference type="ARBA" id="ARBA00022840"/>
    </source>
</evidence>
<dbReference type="CDD" id="cd14014">
    <property type="entry name" value="STKc_PknB_like"/>
    <property type="match status" value="1"/>
</dbReference>
<keyword evidence="12" id="KW-1185">Reference proteome</keyword>
<feature type="transmembrane region" description="Helical" evidence="9">
    <location>
        <begin position="307"/>
        <end position="328"/>
    </location>
</feature>
<evidence type="ECO:0000256" key="4">
    <source>
        <dbReference type="ARBA" id="ARBA00022741"/>
    </source>
</evidence>
<dbReference type="SMART" id="SM00220">
    <property type="entry name" value="S_TKc"/>
    <property type="match status" value="1"/>
</dbReference>
<evidence type="ECO:0000256" key="3">
    <source>
        <dbReference type="ARBA" id="ARBA00022679"/>
    </source>
</evidence>
<dbReference type="Gene3D" id="1.10.510.10">
    <property type="entry name" value="Transferase(Phosphotransferase) domain 1"/>
    <property type="match status" value="1"/>
</dbReference>
<feature type="compositionally biased region" description="Polar residues" evidence="8">
    <location>
        <begin position="265"/>
        <end position="280"/>
    </location>
</feature>
<evidence type="ECO:0000313" key="12">
    <source>
        <dbReference type="Proteomes" id="UP000656804"/>
    </source>
</evidence>
<evidence type="ECO:0000256" key="2">
    <source>
        <dbReference type="ARBA" id="ARBA00012513"/>
    </source>
</evidence>
<dbReference type="EC" id="2.7.11.1" evidence="2"/>
<feature type="region of interest" description="Disordered" evidence="8">
    <location>
        <begin position="334"/>
        <end position="364"/>
    </location>
</feature>
<evidence type="ECO:0000256" key="8">
    <source>
        <dbReference type="SAM" id="MobiDB-lite"/>
    </source>
</evidence>
<keyword evidence="3" id="KW-0808">Transferase</keyword>
<dbReference type="RefSeq" id="WP_194504693.1">
    <property type="nucleotide sequence ID" value="NZ_JADIVZ010000011.1"/>
</dbReference>
<dbReference type="InterPro" id="IPR011009">
    <property type="entry name" value="Kinase-like_dom_sf"/>
</dbReference>
<evidence type="ECO:0000256" key="5">
    <source>
        <dbReference type="ARBA" id="ARBA00022777"/>
    </source>
</evidence>
<keyword evidence="5 11" id="KW-0418">Kinase</keyword>
<feature type="compositionally biased region" description="Low complexity" evidence="8">
    <location>
        <begin position="334"/>
        <end position="361"/>
    </location>
</feature>
<proteinExistence type="inferred from homology"/>
<sequence>MIGERYSLDREIGRGGMGTVWLGRDEVLGRSVAVKRLGLAPGADEPDVERADREARLAARLSHPHIVAVYDLVEHEGTRHLVMEYVEGTNLAALVAAGGPLEPTRAASLFEQVADALAAAHEGGIVHRDVKPSNMLVAEGDEMKLSDFGIARADADPALTQTGLVTGSPAYLAPEVAAGQVATAASDVWSWGASLWHALAGHPPYEVKDNVLGTLYRIVNDDPPRLDDVGWLGTLLEATMAKDPQARWTMAQVRDYLRAGPRAPTSPTTRSQALPTTGTDEGTRVIPAATGAVATTAGRRRRSGNSALLAVIAVMLVALLGVIGVILLSGGDDQPTAGQGAASDTTTSSTSSDESGSPSAEVTSQELENFAGTYVRTAQADPAEGFAMLTPAYQRQSGELSGYQSFWGKVASIDSLEVTGTDTDAGTVTYTYSRTMDDGTKKTETVRLTVERGDDGNLLIVGDS</sequence>
<dbReference type="GO" id="GO:0005524">
    <property type="term" value="F:ATP binding"/>
    <property type="evidence" value="ECO:0007669"/>
    <property type="project" value="UniProtKB-UniRule"/>
</dbReference>
<feature type="domain" description="Protein kinase" evidence="10">
    <location>
        <begin position="6"/>
        <end position="257"/>
    </location>
</feature>
<feature type="region of interest" description="Disordered" evidence="8">
    <location>
        <begin position="259"/>
        <end position="283"/>
    </location>
</feature>
<dbReference type="InterPro" id="IPR008271">
    <property type="entry name" value="Ser/Thr_kinase_AS"/>
</dbReference>
<dbReference type="PANTHER" id="PTHR43671">
    <property type="entry name" value="SERINE/THREONINE-PROTEIN KINASE NEK"/>
    <property type="match status" value="1"/>
</dbReference>
<evidence type="ECO:0000256" key="1">
    <source>
        <dbReference type="ARBA" id="ARBA00010886"/>
    </source>
</evidence>
<comment type="similarity">
    <text evidence="1">Belongs to the protein kinase superfamily. NEK Ser/Thr protein kinase family. NIMA subfamily.</text>
</comment>
<dbReference type="PROSITE" id="PS50011">
    <property type="entry name" value="PROTEIN_KINASE_DOM"/>
    <property type="match status" value="1"/>
</dbReference>
<gene>
    <name evidence="11" type="ORF">ISG29_17230</name>
</gene>
<organism evidence="11 12">
    <name type="scientific">Nocardioides acrostichi</name>
    <dbReference type="NCBI Taxonomy" id="2784339"/>
    <lineage>
        <taxon>Bacteria</taxon>
        <taxon>Bacillati</taxon>
        <taxon>Actinomycetota</taxon>
        <taxon>Actinomycetes</taxon>
        <taxon>Propionibacteriales</taxon>
        <taxon>Nocardioidaceae</taxon>
        <taxon>Nocardioides</taxon>
    </lineage>
</organism>
<evidence type="ECO:0000256" key="7">
    <source>
        <dbReference type="PROSITE-ProRule" id="PRU10141"/>
    </source>
</evidence>
<reference evidence="11" key="1">
    <citation type="submission" date="2020-11" db="EMBL/GenBank/DDBJ databases">
        <title>Nocardioides sp. CBS4Y-1, whole genome shotgun sequence.</title>
        <authorList>
            <person name="Tuo L."/>
        </authorList>
    </citation>
    <scope>NUCLEOTIDE SEQUENCE</scope>
    <source>
        <strain evidence="11">CBS4Y-1</strain>
    </source>
</reference>
<keyword evidence="9" id="KW-0472">Membrane</keyword>
<dbReference type="Pfam" id="PF00069">
    <property type="entry name" value="Pkinase"/>
    <property type="match status" value="1"/>
</dbReference>
<dbReference type="InterPro" id="IPR000719">
    <property type="entry name" value="Prot_kinase_dom"/>
</dbReference>
<dbReference type="SUPFAM" id="SSF56112">
    <property type="entry name" value="Protein kinase-like (PK-like)"/>
    <property type="match status" value="1"/>
</dbReference>
<keyword evidence="9" id="KW-0812">Transmembrane</keyword>
<dbReference type="PANTHER" id="PTHR43671:SF13">
    <property type="entry name" value="SERINE_THREONINE-PROTEIN KINASE NEK2"/>
    <property type="match status" value="1"/>
</dbReference>
<dbReference type="GO" id="GO:0004674">
    <property type="term" value="F:protein serine/threonine kinase activity"/>
    <property type="evidence" value="ECO:0007669"/>
    <property type="project" value="UniProtKB-KW"/>
</dbReference>
<dbReference type="InterPro" id="IPR017441">
    <property type="entry name" value="Protein_kinase_ATP_BS"/>
</dbReference>
<comment type="caution">
    <text evidence="11">The sequence shown here is derived from an EMBL/GenBank/DDBJ whole genome shotgun (WGS) entry which is preliminary data.</text>
</comment>
<dbReference type="InterPro" id="IPR050660">
    <property type="entry name" value="NEK_Ser/Thr_kinase"/>
</dbReference>
<dbReference type="PROSITE" id="PS00107">
    <property type="entry name" value="PROTEIN_KINASE_ATP"/>
    <property type="match status" value="1"/>
</dbReference>
<protein>
    <recommendedName>
        <fullName evidence="2">non-specific serine/threonine protein kinase</fullName>
        <ecNumber evidence="2">2.7.11.1</ecNumber>
    </recommendedName>
</protein>
<dbReference type="PROSITE" id="PS00108">
    <property type="entry name" value="PROTEIN_KINASE_ST"/>
    <property type="match status" value="1"/>
</dbReference>
<accession>A0A930V0H1</accession>